<dbReference type="PANTHER" id="PTHR36440:SF1">
    <property type="entry name" value="PUTATIVE (AFU_ORTHOLOGUE AFUA_8G07350)-RELATED"/>
    <property type="match status" value="1"/>
</dbReference>
<evidence type="ECO:0000313" key="3">
    <source>
        <dbReference type="Proteomes" id="UP000199392"/>
    </source>
</evidence>
<dbReference type="Proteomes" id="UP000199392">
    <property type="component" value="Unassembled WGS sequence"/>
</dbReference>
<feature type="domain" description="Cupin type-2" evidence="1">
    <location>
        <begin position="46"/>
        <end position="106"/>
    </location>
</feature>
<gene>
    <name evidence="2" type="ORF">SAMN04488050_101852</name>
</gene>
<dbReference type="InterPro" id="IPR011051">
    <property type="entry name" value="RmlC_Cupin_sf"/>
</dbReference>
<accession>A0A1I6PZ36</accession>
<sequence length="153" mass="16416">MTLETMDAPTAETLNWLGTSYRTVLTAAAAGGALSVTDSVSPPLSGPPRHIHHDADEAFVVLSGDIEFWLEGTRFSRGPGETAFIPRGKEHTFRVVSDIPSRHLVILTPGGFESFFAEMARGQYAIPGEMEEVNRIAAAHHLSFTGPPLGDDG</sequence>
<keyword evidence="3" id="KW-1185">Reference proteome</keyword>
<reference evidence="3" key="1">
    <citation type="submission" date="2016-10" db="EMBL/GenBank/DDBJ databases">
        <authorList>
            <person name="Varghese N."/>
            <person name="Submissions S."/>
        </authorList>
    </citation>
    <scope>NUCLEOTIDE SEQUENCE [LARGE SCALE GENOMIC DNA]</scope>
    <source>
        <strain evidence="3">DSM 26894</strain>
    </source>
</reference>
<dbReference type="Gene3D" id="2.60.120.10">
    <property type="entry name" value="Jelly Rolls"/>
    <property type="match status" value="1"/>
</dbReference>
<dbReference type="InterPro" id="IPR014710">
    <property type="entry name" value="RmlC-like_jellyroll"/>
</dbReference>
<proteinExistence type="predicted"/>
<dbReference type="InterPro" id="IPR053146">
    <property type="entry name" value="QDO-like"/>
</dbReference>
<dbReference type="InterPro" id="IPR013096">
    <property type="entry name" value="Cupin_2"/>
</dbReference>
<dbReference type="Pfam" id="PF07883">
    <property type="entry name" value="Cupin_2"/>
    <property type="match status" value="1"/>
</dbReference>
<evidence type="ECO:0000259" key="1">
    <source>
        <dbReference type="Pfam" id="PF07883"/>
    </source>
</evidence>
<dbReference type="STRING" id="311180.SAMN04488050_101852"/>
<dbReference type="AlphaFoldDB" id="A0A1I6PZ36"/>
<evidence type="ECO:0000313" key="2">
    <source>
        <dbReference type="EMBL" id="SFS45368.1"/>
    </source>
</evidence>
<name>A0A1I6PZ36_9RHOB</name>
<organism evidence="2 3">
    <name type="scientific">Alloyangia pacifica</name>
    <dbReference type="NCBI Taxonomy" id="311180"/>
    <lineage>
        <taxon>Bacteria</taxon>
        <taxon>Pseudomonadati</taxon>
        <taxon>Pseudomonadota</taxon>
        <taxon>Alphaproteobacteria</taxon>
        <taxon>Rhodobacterales</taxon>
        <taxon>Roseobacteraceae</taxon>
        <taxon>Alloyangia</taxon>
    </lineage>
</organism>
<dbReference type="PANTHER" id="PTHR36440">
    <property type="entry name" value="PUTATIVE (AFU_ORTHOLOGUE AFUA_8G07350)-RELATED"/>
    <property type="match status" value="1"/>
</dbReference>
<protein>
    <submittedName>
        <fullName evidence="2">Cupin domain-containing protein</fullName>
    </submittedName>
</protein>
<dbReference type="EMBL" id="FOZW01000001">
    <property type="protein sequence ID" value="SFS45368.1"/>
    <property type="molecule type" value="Genomic_DNA"/>
</dbReference>
<dbReference type="RefSeq" id="WP_245696009.1">
    <property type="nucleotide sequence ID" value="NZ_FNCL01000002.1"/>
</dbReference>
<dbReference type="SUPFAM" id="SSF51182">
    <property type="entry name" value="RmlC-like cupins"/>
    <property type="match status" value="1"/>
</dbReference>